<evidence type="ECO:0000313" key="1">
    <source>
        <dbReference type="EMBL" id="KAL3841615.1"/>
    </source>
</evidence>
<sequence>MDIRAQTSVALYILQKYAYEYDLITDIFNVDCLQRHKDRAYFQLLSSLPTFVDDAFRYI</sequence>
<dbReference type="Proteomes" id="UP001634394">
    <property type="component" value="Unassembled WGS sequence"/>
</dbReference>
<proteinExistence type="predicted"/>
<gene>
    <name evidence="1" type="ORF">ACJMK2_019730</name>
    <name evidence="2" type="ORF">ACJMK2_019801</name>
</gene>
<name>A0ABD3TXZ9_SINWO</name>
<accession>A0ABD3TXZ9</accession>
<evidence type="ECO:0000313" key="2">
    <source>
        <dbReference type="EMBL" id="KAL3841692.1"/>
    </source>
</evidence>
<organism evidence="2 3">
    <name type="scientific">Sinanodonta woodiana</name>
    <name type="common">Chinese pond mussel</name>
    <name type="synonym">Anodonta woodiana</name>
    <dbReference type="NCBI Taxonomy" id="1069815"/>
    <lineage>
        <taxon>Eukaryota</taxon>
        <taxon>Metazoa</taxon>
        <taxon>Spiralia</taxon>
        <taxon>Lophotrochozoa</taxon>
        <taxon>Mollusca</taxon>
        <taxon>Bivalvia</taxon>
        <taxon>Autobranchia</taxon>
        <taxon>Heteroconchia</taxon>
        <taxon>Palaeoheterodonta</taxon>
        <taxon>Unionida</taxon>
        <taxon>Unionoidea</taxon>
        <taxon>Unionidae</taxon>
        <taxon>Unioninae</taxon>
        <taxon>Sinanodonta</taxon>
    </lineage>
</organism>
<evidence type="ECO:0000313" key="3">
    <source>
        <dbReference type="Proteomes" id="UP001634394"/>
    </source>
</evidence>
<protein>
    <submittedName>
        <fullName evidence="2">Uncharacterized protein</fullName>
    </submittedName>
</protein>
<dbReference type="AlphaFoldDB" id="A0ABD3TXZ9"/>
<comment type="caution">
    <text evidence="2">The sequence shown here is derived from an EMBL/GenBank/DDBJ whole genome shotgun (WGS) entry which is preliminary data.</text>
</comment>
<reference evidence="2 3" key="1">
    <citation type="submission" date="2024-11" db="EMBL/GenBank/DDBJ databases">
        <title>Chromosome-level genome assembly of the freshwater bivalve Anodonta woodiana.</title>
        <authorList>
            <person name="Chen X."/>
        </authorList>
    </citation>
    <scope>NUCLEOTIDE SEQUENCE [LARGE SCALE GENOMIC DNA]</scope>
    <source>
        <strain evidence="2">MN2024</strain>
        <tissue evidence="2">Gills</tissue>
    </source>
</reference>
<keyword evidence="3" id="KW-1185">Reference proteome</keyword>
<dbReference type="EMBL" id="JBJQND010000017">
    <property type="protein sequence ID" value="KAL3841692.1"/>
    <property type="molecule type" value="Genomic_DNA"/>
</dbReference>
<dbReference type="EMBL" id="JBJQND010000017">
    <property type="protein sequence ID" value="KAL3841615.1"/>
    <property type="molecule type" value="Genomic_DNA"/>
</dbReference>